<feature type="non-terminal residue" evidence="2">
    <location>
        <position position="89"/>
    </location>
</feature>
<evidence type="ECO:0000313" key="2">
    <source>
        <dbReference type="EMBL" id="KAI8046525.1"/>
    </source>
</evidence>
<dbReference type="Proteomes" id="UP001059596">
    <property type="component" value="Chromosome 3R"/>
</dbReference>
<evidence type="ECO:0000313" key="3">
    <source>
        <dbReference type="Proteomes" id="UP001059596"/>
    </source>
</evidence>
<dbReference type="AlphaFoldDB" id="A0A9P9Z0H5"/>
<gene>
    <name evidence="2" type="ORF">M5D96_002736</name>
</gene>
<dbReference type="EMBL" id="JAMKOV010000001">
    <property type="protein sequence ID" value="KAI8046525.1"/>
    <property type="molecule type" value="Genomic_DNA"/>
</dbReference>
<keyword evidence="3" id="KW-1185">Reference proteome</keyword>
<reference evidence="2" key="1">
    <citation type="journal article" date="2023" name="Genome Biol. Evol.">
        <title>Long-read-based Genome Assembly of Drosophila gunungcola Reveals Fewer Chemosensory Genes in Flower-breeding Species.</title>
        <authorList>
            <person name="Negi A."/>
            <person name="Liao B.Y."/>
            <person name="Yeh S.D."/>
        </authorList>
    </citation>
    <scope>NUCLEOTIDE SEQUENCE</scope>
    <source>
        <strain evidence="2">Sukarami</strain>
    </source>
</reference>
<evidence type="ECO:0000256" key="1">
    <source>
        <dbReference type="SAM" id="MobiDB-lite"/>
    </source>
</evidence>
<comment type="caution">
    <text evidence="2">The sequence shown here is derived from an EMBL/GenBank/DDBJ whole genome shotgun (WGS) entry which is preliminary data.</text>
</comment>
<proteinExistence type="predicted"/>
<protein>
    <submittedName>
        <fullName evidence="2">Uncharacterized protein</fullName>
    </submittedName>
</protein>
<feature type="region of interest" description="Disordered" evidence="1">
    <location>
        <begin position="1"/>
        <end position="23"/>
    </location>
</feature>
<organism evidence="2 3">
    <name type="scientific">Drosophila gunungcola</name>
    <name type="common">fruit fly</name>
    <dbReference type="NCBI Taxonomy" id="103775"/>
    <lineage>
        <taxon>Eukaryota</taxon>
        <taxon>Metazoa</taxon>
        <taxon>Ecdysozoa</taxon>
        <taxon>Arthropoda</taxon>
        <taxon>Hexapoda</taxon>
        <taxon>Insecta</taxon>
        <taxon>Pterygota</taxon>
        <taxon>Neoptera</taxon>
        <taxon>Endopterygota</taxon>
        <taxon>Diptera</taxon>
        <taxon>Brachycera</taxon>
        <taxon>Muscomorpha</taxon>
        <taxon>Ephydroidea</taxon>
        <taxon>Drosophilidae</taxon>
        <taxon>Drosophila</taxon>
        <taxon>Sophophora</taxon>
    </lineage>
</organism>
<accession>A0A9P9Z0H5</accession>
<name>A0A9P9Z0H5_9MUSC</name>
<sequence length="89" mass="9777">MHLSHLWLEPSGGRSSTSRLPSAGCWPSTVDVDHRMLAVCPCRLPSTWDNWPNIKSTTAGLRSGRQCGCCLNRHWNSQGKALGLNCLDS</sequence>